<organism evidence="1 2">
    <name type="scientific">Flemingia macrophylla</name>
    <dbReference type="NCBI Taxonomy" id="520843"/>
    <lineage>
        <taxon>Eukaryota</taxon>
        <taxon>Viridiplantae</taxon>
        <taxon>Streptophyta</taxon>
        <taxon>Embryophyta</taxon>
        <taxon>Tracheophyta</taxon>
        <taxon>Spermatophyta</taxon>
        <taxon>Magnoliopsida</taxon>
        <taxon>eudicotyledons</taxon>
        <taxon>Gunneridae</taxon>
        <taxon>Pentapetalae</taxon>
        <taxon>rosids</taxon>
        <taxon>fabids</taxon>
        <taxon>Fabales</taxon>
        <taxon>Fabaceae</taxon>
        <taxon>Papilionoideae</taxon>
        <taxon>50 kb inversion clade</taxon>
        <taxon>NPAAA clade</taxon>
        <taxon>indigoferoid/millettioid clade</taxon>
        <taxon>Phaseoleae</taxon>
        <taxon>Flemingia</taxon>
    </lineage>
</organism>
<name>A0ABD1L1H9_9FABA</name>
<sequence>MLLIRAISGLEYLGLDIFLIKVKIYVSYAILHHLELVDVMGVTLAGAQDLD</sequence>
<evidence type="ECO:0000313" key="1">
    <source>
        <dbReference type="EMBL" id="KAL2317385.1"/>
    </source>
</evidence>
<gene>
    <name evidence="1" type="ORF">Fmac_031261</name>
</gene>
<dbReference type="EMBL" id="JBGMDY010000011">
    <property type="protein sequence ID" value="KAL2317385.1"/>
    <property type="molecule type" value="Genomic_DNA"/>
</dbReference>
<dbReference type="Proteomes" id="UP001603857">
    <property type="component" value="Unassembled WGS sequence"/>
</dbReference>
<proteinExistence type="predicted"/>
<reference evidence="1 2" key="1">
    <citation type="submission" date="2024-08" db="EMBL/GenBank/DDBJ databases">
        <title>Insights into the chromosomal genome structure of Flemingia macrophylla.</title>
        <authorList>
            <person name="Ding Y."/>
            <person name="Zhao Y."/>
            <person name="Bi W."/>
            <person name="Wu M."/>
            <person name="Zhao G."/>
            <person name="Gong Y."/>
            <person name="Li W."/>
            <person name="Zhang P."/>
        </authorList>
    </citation>
    <scope>NUCLEOTIDE SEQUENCE [LARGE SCALE GENOMIC DNA]</scope>
    <source>
        <strain evidence="1">DYQJB</strain>
        <tissue evidence="1">Leaf</tissue>
    </source>
</reference>
<dbReference type="AlphaFoldDB" id="A0ABD1L1H9"/>
<keyword evidence="2" id="KW-1185">Reference proteome</keyword>
<evidence type="ECO:0000313" key="2">
    <source>
        <dbReference type="Proteomes" id="UP001603857"/>
    </source>
</evidence>
<accession>A0ABD1L1H9</accession>
<protein>
    <submittedName>
        <fullName evidence="1">Uncharacterized protein</fullName>
    </submittedName>
</protein>
<comment type="caution">
    <text evidence="1">The sequence shown here is derived from an EMBL/GenBank/DDBJ whole genome shotgun (WGS) entry which is preliminary data.</text>
</comment>